<evidence type="ECO:0000256" key="1">
    <source>
        <dbReference type="SAM" id="Phobius"/>
    </source>
</evidence>
<feature type="transmembrane region" description="Helical" evidence="1">
    <location>
        <begin position="64"/>
        <end position="86"/>
    </location>
</feature>
<evidence type="ECO:0000313" key="3">
    <source>
        <dbReference type="Proteomes" id="UP000600565"/>
    </source>
</evidence>
<gene>
    <name evidence="2" type="ORF">H9632_13310</name>
</gene>
<dbReference type="RefSeq" id="WP_191704545.1">
    <property type="nucleotide sequence ID" value="NZ_JACSPW010000012.1"/>
</dbReference>
<dbReference type="InterPro" id="IPR035406">
    <property type="entry name" value="DUF5412"/>
</dbReference>
<feature type="transmembrane region" description="Helical" evidence="1">
    <location>
        <begin position="36"/>
        <end position="52"/>
    </location>
</feature>
<protein>
    <submittedName>
        <fullName evidence="2">Uncharacterized protein</fullName>
    </submittedName>
</protein>
<accession>A0ABR8XQ29</accession>
<feature type="transmembrane region" description="Helical" evidence="1">
    <location>
        <begin position="7"/>
        <end position="30"/>
    </location>
</feature>
<dbReference type="EMBL" id="JACSPW010000012">
    <property type="protein sequence ID" value="MBD8034043.1"/>
    <property type="molecule type" value="Genomic_DNA"/>
</dbReference>
<keyword evidence="1" id="KW-1133">Transmembrane helix</keyword>
<dbReference type="Proteomes" id="UP000600565">
    <property type="component" value="Unassembled WGS sequence"/>
</dbReference>
<reference evidence="2 3" key="1">
    <citation type="submission" date="2020-08" db="EMBL/GenBank/DDBJ databases">
        <title>A Genomic Blueprint of the Chicken Gut Microbiome.</title>
        <authorList>
            <person name="Gilroy R."/>
            <person name="Ravi A."/>
            <person name="Getino M."/>
            <person name="Pursley I."/>
            <person name="Horton D.L."/>
            <person name="Alikhan N.-F."/>
            <person name="Baker D."/>
            <person name="Gharbi K."/>
            <person name="Hall N."/>
            <person name="Watson M."/>
            <person name="Adriaenssens E.M."/>
            <person name="Foster-Nyarko E."/>
            <person name="Jarju S."/>
            <person name="Secka A."/>
            <person name="Antonio M."/>
            <person name="Oren A."/>
            <person name="Chaudhuri R."/>
            <person name="La Ragione R.M."/>
            <person name="Hildebrand F."/>
            <person name="Pallen M.J."/>
        </authorList>
    </citation>
    <scope>NUCLEOTIDE SEQUENCE [LARGE SCALE GENOMIC DNA]</scope>
    <source>
        <strain evidence="2 3">Sa1YVA6</strain>
    </source>
</reference>
<keyword evidence="1" id="KW-0812">Transmembrane</keyword>
<organism evidence="2 3">
    <name type="scientific">Solibacillus merdavium</name>
    <dbReference type="NCBI Taxonomy" id="2762218"/>
    <lineage>
        <taxon>Bacteria</taxon>
        <taxon>Bacillati</taxon>
        <taxon>Bacillota</taxon>
        <taxon>Bacilli</taxon>
        <taxon>Bacillales</taxon>
        <taxon>Caryophanaceae</taxon>
        <taxon>Solibacillus</taxon>
    </lineage>
</organism>
<comment type="caution">
    <text evidence="2">The sequence shown here is derived from an EMBL/GenBank/DDBJ whole genome shotgun (WGS) entry which is preliminary data.</text>
</comment>
<keyword evidence="1" id="KW-0472">Membrane</keyword>
<proteinExistence type="predicted"/>
<evidence type="ECO:0000313" key="2">
    <source>
        <dbReference type="EMBL" id="MBD8034043.1"/>
    </source>
</evidence>
<name>A0ABR8XQ29_9BACL</name>
<sequence length="183" mass="21156">MRNYYSAIALFCSSIAFLFFCYFLIMYTLWTVSNSTFIVLFILFVFVIYILKKEFKQLTRLKKIIAIIINTISFIFTGLILIYFALKILIFSIGGAEHLFTSYSPNRHYTLDFYAFDAGAMGTFGIRAELDGPLGFKKQIYYERHGEDANVQWLTDEIVMINGHELNLKSGDTFGYTVPERGK</sequence>
<dbReference type="Pfam" id="PF17428">
    <property type="entry name" value="DUF5412"/>
    <property type="match status" value="1"/>
</dbReference>
<keyword evidence="3" id="KW-1185">Reference proteome</keyword>